<dbReference type="AlphaFoldDB" id="A0AAV2F4B1"/>
<organism evidence="1 2">
    <name type="scientific">Linum trigynum</name>
    <dbReference type="NCBI Taxonomy" id="586398"/>
    <lineage>
        <taxon>Eukaryota</taxon>
        <taxon>Viridiplantae</taxon>
        <taxon>Streptophyta</taxon>
        <taxon>Embryophyta</taxon>
        <taxon>Tracheophyta</taxon>
        <taxon>Spermatophyta</taxon>
        <taxon>Magnoliopsida</taxon>
        <taxon>eudicotyledons</taxon>
        <taxon>Gunneridae</taxon>
        <taxon>Pentapetalae</taxon>
        <taxon>rosids</taxon>
        <taxon>fabids</taxon>
        <taxon>Malpighiales</taxon>
        <taxon>Linaceae</taxon>
        <taxon>Linum</taxon>
    </lineage>
</organism>
<dbReference type="Proteomes" id="UP001497516">
    <property type="component" value="Chromosome 6"/>
</dbReference>
<dbReference type="EMBL" id="OZ034819">
    <property type="protein sequence ID" value="CAL1392989.1"/>
    <property type="molecule type" value="Genomic_DNA"/>
</dbReference>
<proteinExistence type="predicted"/>
<reference evidence="1 2" key="1">
    <citation type="submission" date="2024-04" db="EMBL/GenBank/DDBJ databases">
        <authorList>
            <person name="Fracassetti M."/>
        </authorList>
    </citation>
    <scope>NUCLEOTIDE SEQUENCE [LARGE SCALE GENOMIC DNA]</scope>
</reference>
<gene>
    <name evidence="1" type="ORF">LTRI10_LOCUS33597</name>
</gene>
<name>A0AAV2F4B1_9ROSI</name>
<accession>A0AAV2F4B1</accession>
<evidence type="ECO:0000313" key="1">
    <source>
        <dbReference type="EMBL" id="CAL1392989.1"/>
    </source>
</evidence>
<protein>
    <submittedName>
        <fullName evidence="1">Uncharacterized protein</fullName>
    </submittedName>
</protein>
<sequence>MGSPLGSWLSSSSLFDSTLSINGGSSPDDTSRGGRLLLQIPYKLLPSLPPLLPPSYTTLWFRAKLKPLSFLPNHPLKEKFYNAI</sequence>
<keyword evidence="2" id="KW-1185">Reference proteome</keyword>
<evidence type="ECO:0000313" key="2">
    <source>
        <dbReference type="Proteomes" id="UP001497516"/>
    </source>
</evidence>